<dbReference type="GO" id="GO:0017101">
    <property type="term" value="C:aminoacyl-tRNA synthetase multienzyme complex"/>
    <property type="evidence" value="ECO:0007669"/>
    <property type="project" value="TreeGrafter"/>
</dbReference>
<keyword evidence="6" id="KW-0820">tRNA-binding</keyword>
<feature type="domain" description="WHEP-TRS" evidence="17">
    <location>
        <begin position="704"/>
        <end position="760"/>
    </location>
</feature>
<name>A0A7R9PXN0_9ACAR</name>
<evidence type="ECO:0000313" key="18">
    <source>
        <dbReference type="EMBL" id="CAD7624557.1"/>
    </source>
</evidence>
<evidence type="ECO:0000259" key="17">
    <source>
        <dbReference type="PROSITE" id="PS51185"/>
    </source>
</evidence>
<evidence type="ECO:0000256" key="3">
    <source>
        <dbReference type="ARBA" id="ARBA00012838"/>
    </source>
</evidence>
<dbReference type="InterPro" id="IPR009068">
    <property type="entry name" value="uS15_NS1_RNA-bd_sf"/>
</dbReference>
<dbReference type="PANTHER" id="PTHR45765:SF1">
    <property type="entry name" value="METHIONINE--TRNA LIGASE, CYTOPLASMIC"/>
    <property type="match status" value="1"/>
</dbReference>
<dbReference type="SUPFAM" id="SSF57770">
    <property type="entry name" value="Methionyl-tRNA synthetase (MetRS), Zn-domain"/>
    <property type="match status" value="1"/>
</dbReference>
<dbReference type="Gene3D" id="1.10.287.10">
    <property type="entry name" value="S15/NS1, RNA-binding"/>
    <property type="match status" value="1"/>
</dbReference>
<evidence type="ECO:0000256" key="5">
    <source>
        <dbReference type="ARBA" id="ARBA00022490"/>
    </source>
</evidence>
<dbReference type="InterPro" id="IPR029038">
    <property type="entry name" value="MetRS_Zn"/>
</dbReference>
<dbReference type="Proteomes" id="UP000759131">
    <property type="component" value="Unassembled WGS sequence"/>
</dbReference>
<dbReference type="GO" id="GO:0000049">
    <property type="term" value="F:tRNA binding"/>
    <property type="evidence" value="ECO:0007669"/>
    <property type="project" value="UniProtKB-KW"/>
</dbReference>
<comment type="similarity">
    <text evidence="2 15">Belongs to the class-I aminoacyl-tRNA synthetase family.</text>
</comment>
<keyword evidence="8 15" id="KW-0547">Nucleotide-binding</keyword>
<dbReference type="CDD" id="cd07957">
    <property type="entry name" value="Anticodon_Ia_Met"/>
    <property type="match status" value="1"/>
</dbReference>
<dbReference type="EMBL" id="OC856982">
    <property type="protein sequence ID" value="CAD7624557.1"/>
    <property type="molecule type" value="Genomic_DNA"/>
</dbReference>
<feature type="non-terminal residue" evidence="18">
    <location>
        <position position="768"/>
    </location>
</feature>
<dbReference type="InterPro" id="IPR023458">
    <property type="entry name" value="Met-tRNA_ligase_1"/>
</dbReference>
<evidence type="ECO:0000256" key="10">
    <source>
        <dbReference type="ARBA" id="ARBA00022884"/>
    </source>
</evidence>
<dbReference type="InterPro" id="IPR033911">
    <property type="entry name" value="MetRS_core"/>
</dbReference>
<dbReference type="OrthoDB" id="5844513at2759"/>
<evidence type="ECO:0000256" key="4">
    <source>
        <dbReference type="ARBA" id="ARBA00018335"/>
    </source>
</evidence>
<evidence type="ECO:0000256" key="6">
    <source>
        <dbReference type="ARBA" id="ARBA00022555"/>
    </source>
</evidence>
<dbReference type="PANTHER" id="PTHR45765">
    <property type="entry name" value="METHIONINE--TRNA LIGASE"/>
    <property type="match status" value="1"/>
</dbReference>
<evidence type="ECO:0000313" key="19">
    <source>
        <dbReference type="Proteomes" id="UP000759131"/>
    </source>
</evidence>
<dbReference type="SUPFAM" id="SSF52374">
    <property type="entry name" value="Nucleotidylyl transferase"/>
    <property type="match status" value="2"/>
</dbReference>
<dbReference type="InterPro" id="IPR000738">
    <property type="entry name" value="WHEP-TRS_dom"/>
</dbReference>
<keyword evidence="7 15" id="KW-0436">Ligase</keyword>
<evidence type="ECO:0000256" key="7">
    <source>
        <dbReference type="ARBA" id="ARBA00022598"/>
    </source>
</evidence>
<protein>
    <recommendedName>
        <fullName evidence="4">Methionine--tRNA ligase, cytoplasmic</fullName>
        <ecNumber evidence="3">6.1.1.10</ecNumber>
    </recommendedName>
    <alternativeName>
        <fullName evidence="13">Methionyl-tRNA synthetase</fullName>
    </alternativeName>
</protein>
<dbReference type="Pfam" id="PF09334">
    <property type="entry name" value="tRNA-synt_1g"/>
    <property type="match status" value="2"/>
</dbReference>
<dbReference type="SMART" id="SM00991">
    <property type="entry name" value="WHEP-TRS"/>
    <property type="match status" value="1"/>
</dbReference>
<keyword evidence="5" id="KW-0963">Cytoplasm</keyword>
<sequence length="768" mass="88220">SNNAFICCAKLLLYLDVIYDKLRHILQSFANSSHHLIPTFELSVKQVMESETTVNDVVDIASEELEAAFSQWSISEDVAKAEDVVDKRVIPGGRNVLITSALPYVNNVPHLGNIIGSILSADVFARYSRLKGVNTLYATGTDEYGTATENKALEEGVTPKEICDKYYKIHKDIYDWFDISYDYFGRTTTEEQTAIAQQIFWRLHENQYLLEEVTQQLHCPKCDRFLTAIAQQIFWRLHENQYLLEEVTQQLHCPKCDRFLADRFVEGNCPFCDYCEARGDQCDKCGKLINAIELKEPKCKLCSTTPQIRSSKHLFLDLPKLQPKIEEWFKETTQSKENYWSQTAKVIASSWLRDGLKPRCITRDLKWGTPVPLEGFTDKVFYVWYDAPIGYPSITAHHNKHWEEWWKNPEDVTLYQFIGKDNVPFHGIIFPASEIGTHDKWTIVNHLSAVEYLNYEDSKFSKSRGVGVFGDNARDTGIPSDIWRFYLLYIRPESQDTTFSWTDLMNKNNSELLNNLGNFINRALVFINNNFDSTIPEMTFQSSDKTLLARINRELVHYFDLMDKIKLRDGIRHILNISRIGNQYIQAAKPWELIKKGPQEKARAATIMGLAANVSALLSVLITPYMPNTSAVIQNQLNVKINLLPKDNRFHCILKSGHKISKAEPLFKKLEAKEIESLKERFKGKQEKTDTNGTPEADPFEGLTSDELNACLTTQADKVRQLKSQKEPKPVIEKEVKILLDLKKRLSLLSGNIPQNNLTNKNNPFEEF</sequence>
<dbReference type="InterPro" id="IPR014758">
    <property type="entry name" value="Met-tRNA_synth"/>
</dbReference>
<dbReference type="InterPro" id="IPR001412">
    <property type="entry name" value="aa-tRNA-synth_I_CS"/>
</dbReference>
<dbReference type="FunFam" id="1.10.730.10:FF:000031">
    <property type="entry name" value="Putative Methionyl-tRNA synthetase"/>
    <property type="match status" value="1"/>
</dbReference>
<dbReference type="SUPFAM" id="SSF47060">
    <property type="entry name" value="S15/NS1 RNA-binding domain"/>
    <property type="match status" value="1"/>
</dbReference>
<dbReference type="PROSITE" id="PS51185">
    <property type="entry name" value="WHEP_TRS_2"/>
    <property type="match status" value="1"/>
</dbReference>
<evidence type="ECO:0000256" key="1">
    <source>
        <dbReference type="ARBA" id="ARBA00004496"/>
    </source>
</evidence>
<dbReference type="Gene3D" id="3.40.50.620">
    <property type="entry name" value="HUPs"/>
    <property type="match status" value="2"/>
</dbReference>
<keyword evidence="9 15" id="KW-0067">ATP-binding</keyword>
<proteinExistence type="inferred from homology"/>
<dbReference type="Gene3D" id="1.10.730.10">
    <property type="entry name" value="Isoleucyl-tRNA Synthetase, Domain 1"/>
    <property type="match status" value="1"/>
</dbReference>
<comment type="subcellular location">
    <subcellularLocation>
        <location evidence="1">Cytoplasm</location>
    </subcellularLocation>
</comment>
<accession>A0A7R9PXN0</accession>
<dbReference type="CDD" id="cd00814">
    <property type="entry name" value="MetRS_core"/>
    <property type="match status" value="1"/>
</dbReference>
<dbReference type="GO" id="GO:0004825">
    <property type="term" value="F:methionine-tRNA ligase activity"/>
    <property type="evidence" value="ECO:0007669"/>
    <property type="project" value="UniProtKB-EC"/>
</dbReference>
<evidence type="ECO:0000256" key="11">
    <source>
        <dbReference type="ARBA" id="ARBA00022917"/>
    </source>
</evidence>
<dbReference type="PROSITE" id="PS00178">
    <property type="entry name" value="AA_TRNA_LIGASE_I"/>
    <property type="match status" value="1"/>
</dbReference>
<feature type="region of interest" description="Disordered" evidence="16">
    <location>
        <begin position="681"/>
        <end position="702"/>
    </location>
</feature>
<keyword evidence="11 15" id="KW-0648">Protein biosynthesis</keyword>
<evidence type="ECO:0000256" key="13">
    <source>
        <dbReference type="ARBA" id="ARBA00030904"/>
    </source>
</evidence>
<dbReference type="InterPro" id="IPR041872">
    <property type="entry name" value="Anticodon_Met"/>
</dbReference>
<dbReference type="FunFam" id="2.20.28.20:FF:000001">
    <property type="entry name" value="Methionine--tRNA ligase"/>
    <property type="match status" value="1"/>
</dbReference>
<evidence type="ECO:0000256" key="2">
    <source>
        <dbReference type="ARBA" id="ARBA00005594"/>
    </source>
</evidence>
<dbReference type="GO" id="GO:0005829">
    <property type="term" value="C:cytosol"/>
    <property type="evidence" value="ECO:0007669"/>
    <property type="project" value="TreeGrafter"/>
</dbReference>
<reference evidence="18" key="1">
    <citation type="submission" date="2020-11" db="EMBL/GenBank/DDBJ databases">
        <authorList>
            <person name="Tran Van P."/>
        </authorList>
    </citation>
    <scope>NUCLEOTIDE SEQUENCE</scope>
</reference>
<evidence type="ECO:0000256" key="8">
    <source>
        <dbReference type="ARBA" id="ARBA00022741"/>
    </source>
</evidence>
<evidence type="ECO:0000256" key="9">
    <source>
        <dbReference type="ARBA" id="ARBA00022840"/>
    </source>
</evidence>
<dbReference type="EC" id="6.1.1.10" evidence="3"/>
<gene>
    <name evidence="18" type="ORF">OSB1V03_LOCUS5000</name>
</gene>
<dbReference type="CDD" id="cd00939">
    <property type="entry name" value="MetRS_RNA"/>
    <property type="match status" value="1"/>
</dbReference>
<dbReference type="AlphaFoldDB" id="A0A7R9PXN0"/>
<dbReference type="SUPFAM" id="SSF47323">
    <property type="entry name" value="Anticodon-binding domain of a subclass of class I aminoacyl-tRNA synthetases"/>
    <property type="match status" value="1"/>
</dbReference>
<dbReference type="HAMAP" id="MF_00098">
    <property type="entry name" value="Met_tRNA_synth_type1"/>
    <property type="match status" value="1"/>
</dbReference>
<keyword evidence="12 15" id="KW-0030">Aminoacyl-tRNA synthetase</keyword>
<organism evidence="18">
    <name type="scientific">Medioppia subpectinata</name>
    <dbReference type="NCBI Taxonomy" id="1979941"/>
    <lineage>
        <taxon>Eukaryota</taxon>
        <taxon>Metazoa</taxon>
        <taxon>Ecdysozoa</taxon>
        <taxon>Arthropoda</taxon>
        <taxon>Chelicerata</taxon>
        <taxon>Arachnida</taxon>
        <taxon>Acari</taxon>
        <taxon>Acariformes</taxon>
        <taxon>Sarcoptiformes</taxon>
        <taxon>Oribatida</taxon>
        <taxon>Brachypylina</taxon>
        <taxon>Oppioidea</taxon>
        <taxon>Oppiidae</taxon>
        <taxon>Medioppia</taxon>
    </lineage>
</organism>
<dbReference type="NCBIfam" id="TIGR00398">
    <property type="entry name" value="metG"/>
    <property type="match status" value="1"/>
</dbReference>
<dbReference type="GO" id="GO:0006431">
    <property type="term" value="P:methionyl-tRNA aminoacylation"/>
    <property type="evidence" value="ECO:0007669"/>
    <property type="project" value="InterPro"/>
</dbReference>
<dbReference type="Pfam" id="PF19303">
    <property type="entry name" value="Anticodon_3"/>
    <property type="match status" value="1"/>
</dbReference>
<keyword evidence="19" id="KW-1185">Reference proteome</keyword>
<dbReference type="InterPro" id="IPR015413">
    <property type="entry name" value="Methionyl/Leucyl_tRNA_Synth"/>
</dbReference>
<dbReference type="EMBL" id="CAJPIZ010002407">
    <property type="protein sequence ID" value="CAG2104987.1"/>
    <property type="molecule type" value="Genomic_DNA"/>
</dbReference>
<dbReference type="Pfam" id="PF00458">
    <property type="entry name" value="WHEP-TRS"/>
    <property type="match status" value="1"/>
</dbReference>
<dbReference type="InterPro" id="IPR009080">
    <property type="entry name" value="tRNAsynth_Ia_anticodon-bd"/>
</dbReference>
<dbReference type="PRINTS" id="PR01041">
    <property type="entry name" value="TRNASYNTHMET"/>
</dbReference>
<evidence type="ECO:0000256" key="12">
    <source>
        <dbReference type="ARBA" id="ARBA00023146"/>
    </source>
</evidence>
<feature type="compositionally biased region" description="Basic and acidic residues" evidence="16">
    <location>
        <begin position="681"/>
        <end position="690"/>
    </location>
</feature>
<dbReference type="GO" id="GO:0005524">
    <property type="term" value="F:ATP binding"/>
    <property type="evidence" value="ECO:0007669"/>
    <property type="project" value="UniProtKB-KW"/>
</dbReference>
<dbReference type="Gene3D" id="2.20.28.20">
    <property type="entry name" value="Methionyl-tRNA synthetase, Zn-domain"/>
    <property type="match status" value="1"/>
</dbReference>
<evidence type="ECO:0000256" key="16">
    <source>
        <dbReference type="SAM" id="MobiDB-lite"/>
    </source>
</evidence>
<dbReference type="InterPro" id="IPR014729">
    <property type="entry name" value="Rossmann-like_a/b/a_fold"/>
</dbReference>
<evidence type="ECO:0000256" key="15">
    <source>
        <dbReference type="RuleBase" id="RU363039"/>
    </source>
</evidence>
<keyword evidence="10" id="KW-0694">RNA-binding</keyword>
<comment type="catalytic activity">
    <reaction evidence="14">
        <text>tRNA(Met) + L-methionine + ATP = L-methionyl-tRNA(Met) + AMP + diphosphate</text>
        <dbReference type="Rhea" id="RHEA:13481"/>
        <dbReference type="Rhea" id="RHEA-COMP:9667"/>
        <dbReference type="Rhea" id="RHEA-COMP:9698"/>
        <dbReference type="ChEBI" id="CHEBI:30616"/>
        <dbReference type="ChEBI" id="CHEBI:33019"/>
        <dbReference type="ChEBI" id="CHEBI:57844"/>
        <dbReference type="ChEBI" id="CHEBI:78442"/>
        <dbReference type="ChEBI" id="CHEBI:78530"/>
        <dbReference type="ChEBI" id="CHEBI:456215"/>
        <dbReference type="EC" id="6.1.1.10"/>
    </reaction>
</comment>
<evidence type="ECO:0000256" key="14">
    <source>
        <dbReference type="ARBA" id="ARBA00047364"/>
    </source>
</evidence>